<evidence type="ECO:0000313" key="2">
    <source>
        <dbReference type="EMBL" id="KAG2250126.1"/>
    </source>
</evidence>
<gene>
    <name evidence="2" type="ORF">Bca52824_080262</name>
</gene>
<reference evidence="2 3" key="1">
    <citation type="submission" date="2020-02" db="EMBL/GenBank/DDBJ databases">
        <authorList>
            <person name="Ma Q."/>
            <person name="Huang Y."/>
            <person name="Song X."/>
            <person name="Pei D."/>
        </authorList>
    </citation>
    <scope>NUCLEOTIDE SEQUENCE [LARGE SCALE GENOMIC DNA]</scope>
    <source>
        <strain evidence="2">Sxm20200214</strain>
        <tissue evidence="2">Leaf</tissue>
    </source>
</reference>
<feature type="compositionally biased region" description="Polar residues" evidence="1">
    <location>
        <begin position="83"/>
        <end position="94"/>
    </location>
</feature>
<dbReference type="EMBL" id="JAAMPC010000016">
    <property type="protein sequence ID" value="KAG2250126.1"/>
    <property type="molecule type" value="Genomic_DNA"/>
</dbReference>
<comment type="caution">
    <text evidence="2">The sequence shown here is derived from an EMBL/GenBank/DDBJ whole genome shotgun (WGS) entry which is preliminary data.</text>
</comment>
<feature type="compositionally biased region" description="Polar residues" evidence="1">
    <location>
        <begin position="1"/>
        <end position="16"/>
    </location>
</feature>
<evidence type="ECO:0000313" key="3">
    <source>
        <dbReference type="Proteomes" id="UP000886595"/>
    </source>
</evidence>
<feature type="compositionally biased region" description="Polar residues" evidence="1">
    <location>
        <begin position="39"/>
        <end position="61"/>
    </location>
</feature>
<evidence type="ECO:0000256" key="1">
    <source>
        <dbReference type="SAM" id="MobiDB-lite"/>
    </source>
</evidence>
<dbReference type="AlphaFoldDB" id="A0A8X7TQS9"/>
<feature type="region of interest" description="Disordered" evidence="1">
    <location>
        <begin position="75"/>
        <end position="94"/>
    </location>
</feature>
<organism evidence="2 3">
    <name type="scientific">Brassica carinata</name>
    <name type="common">Ethiopian mustard</name>
    <name type="synonym">Abyssinian cabbage</name>
    <dbReference type="NCBI Taxonomy" id="52824"/>
    <lineage>
        <taxon>Eukaryota</taxon>
        <taxon>Viridiplantae</taxon>
        <taxon>Streptophyta</taxon>
        <taxon>Embryophyta</taxon>
        <taxon>Tracheophyta</taxon>
        <taxon>Spermatophyta</taxon>
        <taxon>Magnoliopsida</taxon>
        <taxon>eudicotyledons</taxon>
        <taxon>Gunneridae</taxon>
        <taxon>Pentapetalae</taxon>
        <taxon>rosids</taxon>
        <taxon>malvids</taxon>
        <taxon>Brassicales</taxon>
        <taxon>Brassicaceae</taxon>
        <taxon>Brassiceae</taxon>
        <taxon>Brassica</taxon>
    </lineage>
</organism>
<keyword evidence="3" id="KW-1185">Reference proteome</keyword>
<feature type="region of interest" description="Disordered" evidence="1">
    <location>
        <begin position="135"/>
        <end position="189"/>
    </location>
</feature>
<dbReference type="Proteomes" id="UP000886595">
    <property type="component" value="Unassembled WGS sequence"/>
</dbReference>
<name>A0A8X7TQS9_BRACI</name>
<feature type="compositionally biased region" description="Polar residues" evidence="1">
    <location>
        <begin position="177"/>
        <end position="189"/>
    </location>
</feature>
<feature type="region of interest" description="Disordered" evidence="1">
    <location>
        <begin position="1"/>
        <end position="61"/>
    </location>
</feature>
<accession>A0A8X7TQS9</accession>
<protein>
    <submittedName>
        <fullName evidence="2">Uncharacterized protein</fullName>
    </submittedName>
</protein>
<sequence>MDPNQTTGTAPLTVNDINPVGPDLGTRVTPIGLAGANDATETAPTQQIPPIETSCQDGSLPINQTSISERAGARVWNRPGDRPSSNDLTRSQSRLISPTPLMTTLIDKIRSQRIANQSVANRLDQAERGLAEHRAANIRERNQMPLDPLRATSNPQSAGLFGTSEIPSARSGRYMGENSQRPSPQGITH</sequence>
<proteinExistence type="predicted"/>